<evidence type="ECO:0000313" key="2">
    <source>
        <dbReference type="Proteomes" id="UP000604273"/>
    </source>
</evidence>
<dbReference type="EMBL" id="JABFAI010000377">
    <property type="protein sequence ID" value="KAF4945217.1"/>
    <property type="molecule type" value="Genomic_DNA"/>
</dbReference>
<reference evidence="1" key="2">
    <citation type="submission" date="2020-05" db="EMBL/GenBank/DDBJ databases">
        <authorList>
            <person name="Kim H.-S."/>
            <person name="Proctor R.H."/>
            <person name="Brown D.W."/>
        </authorList>
    </citation>
    <scope>NUCLEOTIDE SEQUENCE</scope>
    <source>
        <strain evidence="1">NRRL 45417</strain>
    </source>
</reference>
<organism evidence="1 2">
    <name type="scientific">Fusarium gaditjirri</name>
    <dbReference type="NCBI Taxonomy" id="282569"/>
    <lineage>
        <taxon>Eukaryota</taxon>
        <taxon>Fungi</taxon>
        <taxon>Dikarya</taxon>
        <taxon>Ascomycota</taxon>
        <taxon>Pezizomycotina</taxon>
        <taxon>Sordariomycetes</taxon>
        <taxon>Hypocreomycetidae</taxon>
        <taxon>Hypocreales</taxon>
        <taxon>Nectriaceae</taxon>
        <taxon>Fusarium</taxon>
        <taxon>Fusarium nisikadoi species complex</taxon>
    </lineage>
</organism>
<sequence length="543" mass="61519">MLDSLLAWQRFFVLGIPSLVSLRERLLSRDPCMSNVATKLLFAVLCLTACTKSKAHFQDESLKEKLQQAVSSHGQDFIFSPPTHTDSIILCRFLATFRPTTLATSQRVAHQSVKAELYISLAYRVAERLGILPEPASPSFAGMNAANSVETQRNFLLSIQGLQLIADEFLQGNFLSMPLHTFRQVLQRMQPHIHSCEVLMQTTSCSPIMMFHIKWTTATYMQIEAMAEMKQNWMNPSRLFITVEEGEKKCLAEINDVNHFLSGVSKVGEENEQNEVRAIRSFLELRFHTLISRLFGLGFFYISLFEARNVAGQSKLGADFCQDEVTQMGNVINILLTTPDNQRNSHFFTFIRHFGKRYPDKLQEILARFVECTTIKLEYNDCIAPLRPIVLESINHCKNIVENNLVRFKVSGRLHANFDEQCDLFRQCAHQLATMVSLPGCALDKAFHSGCVYSASSKMIHGLCDLMGSLKRQTSLVQDWDKVIAEPNTPTLFNMPTTMPAMPNISSVTTDATSMQFNSFEDWNLWPYTGSLECGSLPFDWTV</sequence>
<comment type="caution">
    <text evidence="1">The sequence shown here is derived from an EMBL/GenBank/DDBJ whole genome shotgun (WGS) entry which is preliminary data.</text>
</comment>
<keyword evidence="2" id="KW-1185">Reference proteome</keyword>
<accession>A0A8H4ST55</accession>
<name>A0A8H4ST55_9HYPO</name>
<dbReference type="AlphaFoldDB" id="A0A8H4ST55"/>
<proteinExistence type="predicted"/>
<dbReference type="Proteomes" id="UP000604273">
    <property type="component" value="Unassembled WGS sequence"/>
</dbReference>
<dbReference type="OrthoDB" id="2129491at2759"/>
<reference evidence="1" key="1">
    <citation type="journal article" date="2020" name="BMC Genomics">
        <title>Correction to: Identification and distribution of gene clusters required for synthesis of sphingolipid metabolism inhibitors in diverse species of the filamentous fungus Fusarium.</title>
        <authorList>
            <person name="Kim H.S."/>
            <person name="Lohmar J.M."/>
            <person name="Busman M."/>
            <person name="Brown D.W."/>
            <person name="Naumann T.A."/>
            <person name="Divon H.H."/>
            <person name="Lysoe E."/>
            <person name="Uhlig S."/>
            <person name="Proctor R.H."/>
        </authorList>
    </citation>
    <scope>NUCLEOTIDE SEQUENCE</scope>
    <source>
        <strain evidence="1">NRRL 45417</strain>
    </source>
</reference>
<evidence type="ECO:0000313" key="1">
    <source>
        <dbReference type="EMBL" id="KAF4945217.1"/>
    </source>
</evidence>
<gene>
    <name evidence="1" type="ORF">FGADI_12116</name>
</gene>
<protein>
    <submittedName>
        <fullName evidence="1">Uncharacterized protein</fullName>
    </submittedName>
</protein>